<dbReference type="EMBL" id="CM045763">
    <property type="protein sequence ID" value="KAI8022549.1"/>
    <property type="molecule type" value="Genomic_DNA"/>
</dbReference>
<accession>A0ACC0IBE4</accession>
<evidence type="ECO:0000313" key="1">
    <source>
        <dbReference type="EMBL" id="KAI8022549.1"/>
    </source>
</evidence>
<comment type="caution">
    <text evidence="1">The sequence shown here is derived from an EMBL/GenBank/DDBJ whole genome shotgun (WGS) entry which is preliminary data.</text>
</comment>
<organism evidence="1 2">
    <name type="scientific">Camellia lanceoleosa</name>
    <dbReference type="NCBI Taxonomy" id="1840588"/>
    <lineage>
        <taxon>Eukaryota</taxon>
        <taxon>Viridiplantae</taxon>
        <taxon>Streptophyta</taxon>
        <taxon>Embryophyta</taxon>
        <taxon>Tracheophyta</taxon>
        <taxon>Spermatophyta</taxon>
        <taxon>Magnoliopsida</taxon>
        <taxon>eudicotyledons</taxon>
        <taxon>Gunneridae</taxon>
        <taxon>Pentapetalae</taxon>
        <taxon>asterids</taxon>
        <taxon>Ericales</taxon>
        <taxon>Theaceae</taxon>
        <taxon>Camellia</taxon>
    </lineage>
</organism>
<evidence type="ECO:0000313" key="2">
    <source>
        <dbReference type="Proteomes" id="UP001060215"/>
    </source>
</evidence>
<protein>
    <submittedName>
        <fullName evidence="1">Uncharacterized protein</fullName>
    </submittedName>
</protein>
<sequence length="78" mass="8547">MVAREEPGFLLTHQLIGKALGISGASVHQYDKPEIQKQRKMGHVSIVGPSMDIVEAKLKSMLNEEILDGQTAAYRSVV</sequence>
<dbReference type="Proteomes" id="UP001060215">
    <property type="component" value="Chromosome 6"/>
</dbReference>
<reference evidence="1 2" key="1">
    <citation type="journal article" date="2022" name="Plant J.">
        <title>Chromosome-level genome of Camellia lanceoleosa provides a valuable resource for understanding genome evolution and self-incompatibility.</title>
        <authorList>
            <person name="Gong W."/>
            <person name="Xiao S."/>
            <person name="Wang L."/>
            <person name="Liao Z."/>
            <person name="Chang Y."/>
            <person name="Mo W."/>
            <person name="Hu G."/>
            <person name="Li W."/>
            <person name="Zhao G."/>
            <person name="Zhu H."/>
            <person name="Hu X."/>
            <person name="Ji K."/>
            <person name="Xiang X."/>
            <person name="Song Q."/>
            <person name="Yuan D."/>
            <person name="Jin S."/>
            <person name="Zhang L."/>
        </authorList>
    </citation>
    <scope>NUCLEOTIDE SEQUENCE [LARGE SCALE GENOMIC DNA]</scope>
    <source>
        <strain evidence="1">SQ_2022a</strain>
    </source>
</reference>
<gene>
    <name evidence="1" type="ORF">LOK49_LG03G02617</name>
</gene>
<name>A0ACC0IBE4_9ERIC</name>
<keyword evidence="2" id="KW-1185">Reference proteome</keyword>
<proteinExistence type="predicted"/>